<feature type="domain" description="DNA helicase Pif1-like 2B" evidence="1">
    <location>
        <begin position="93"/>
        <end position="138"/>
    </location>
</feature>
<reference evidence="2 3" key="1">
    <citation type="submission" date="2023-08" db="EMBL/GenBank/DDBJ databases">
        <title>A Necator americanus chromosomal reference genome.</title>
        <authorList>
            <person name="Ilik V."/>
            <person name="Petrzelkova K.J."/>
            <person name="Pardy F."/>
            <person name="Fuh T."/>
            <person name="Niatou-Singa F.S."/>
            <person name="Gouil Q."/>
            <person name="Baker L."/>
            <person name="Ritchie M.E."/>
            <person name="Jex A.R."/>
            <person name="Gazzola D."/>
            <person name="Li H."/>
            <person name="Toshio Fujiwara R."/>
            <person name="Zhan B."/>
            <person name="Aroian R.V."/>
            <person name="Pafco B."/>
            <person name="Schwarz E.M."/>
        </authorList>
    </citation>
    <scope>NUCLEOTIDE SEQUENCE [LARGE SCALE GENOMIC DNA]</scope>
    <source>
        <strain evidence="2 3">Aroian</strain>
        <tissue evidence="2">Whole animal</tissue>
    </source>
</reference>
<dbReference type="Pfam" id="PF01166">
    <property type="entry name" value="TSC22"/>
    <property type="match status" value="1"/>
</dbReference>
<accession>A0ABR1EN58</accession>
<dbReference type="PANTHER" id="PTHR23274">
    <property type="entry name" value="DNA HELICASE-RELATED"/>
    <property type="match status" value="1"/>
</dbReference>
<protein>
    <recommendedName>
        <fullName evidence="1">DNA helicase Pif1-like 2B domain-containing protein</fullName>
    </recommendedName>
</protein>
<dbReference type="InterPro" id="IPR000580">
    <property type="entry name" value="TSC22/Bun"/>
</dbReference>
<sequence>MATLTMMKEAFKFWKTSGVKEASLRRFSARLLVQVRTFMNGQFSASTNISVRQLNNEALERLCTCGPQDVRVYKSVNEALYHEGSSGELYPMEYLNTLKSMGMPPHELRLKEGATVTLLRNLDVLNGPCNVTRLRIETLGSNVFRCHFICGSRKNQLAVIFRVDNWEKQLPRRRQFPVRLAFAMTINKAQGQSFDKVGVCLPEDVFSHGQLYVAFFRVRSPPGLKVHTPHASDLVKTHLMYAVHEEFDVMRTRISDLESDLNLCITQKAVCLGQVHRTMSRASRLLSAMCSLSLPLAWYTEING</sequence>
<dbReference type="SUPFAM" id="SSF58026">
    <property type="entry name" value="Delta-sleep-inducing peptide immunoreactive peptide"/>
    <property type="match status" value="1"/>
</dbReference>
<comment type="caution">
    <text evidence="2">The sequence shown here is derived from an EMBL/GenBank/DDBJ whole genome shotgun (WGS) entry which is preliminary data.</text>
</comment>
<dbReference type="InterPro" id="IPR027417">
    <property type="entry name" value="P-loop_NTPase"/>
</dbReference>
<dbReference type="PANTHER" id="PTHR23274:SF51">
    <property type="entry name" value="OS03G0423850 PROTEIN"/>
    <property type="match status" value="1"/>
</dbReference>
<dbReference type="Proteomes" id="UP001303046">
    <property type="component" value="Unassembled WGS sequence"/>
</dbReference>
<name>A0ABR1EN58_NECAM</name>
<dbReference type="Gene3D" id="3.40.50.300">
    <property type="entry name" value="P-loop containing nucleotide triphosphate hydrolases"/>
    <property type="match status" value="1"/>
</dbReference>
<evidence type="ECO:0000259" key="1">
    <source>
        <dbReference type="Pfam" id="PF21530"/>
    </source>
</evidence>
<organism evidence="2 3">
    <name type="scientific">Necator americanus</name>
    <name type="common">Human hookworm</name>
    <dbReference type="NCBI Taxonomy" id="51031"/>
    <lineage>
        <taxon>Eukaryota</taxon>
        <taxon>Metazoa</taxon>
        <taxon>Ecdysozoa</taxon>
        <taxon>Nematoda</taxon>
        <taxon>Chromadorea</taxon>
        <taxon>Rhabditida</taxon>
        <taxon>Rhabditina</taxon>
        <taxon>Rhabditomorpha</taxon>
        <taxon>Strongyloidea</taxon>
        <taxon>Ancylostomatidae</taxon>
        <taxon>Bunostominae</taxon>
        <taxon>Necator</taxon>
    </lineage>
</organism>
<evidence type="ECO:0000313" key="3">
    <source>
        <dbReference type="Proteomes" id="UP001303046"/>
    </source>
</evidence>
<dbReference type="Gene3D" id="1.20.5.490">
    <property type="entry name" value="Single helix bin"/>
    <property type="match status" value="1"/>
</dbReference>
<dbReference type="EMBL" id="JAVFWL010000006">
    <property type="protein sequence ID" value="KAK6764077.1"/>
    <property type="molecule type" value="Genomic_DNA"/>
</dbReference>
<dbReference type="SUPFAM" id="SSF52540">
    <property type="entry name" value="P-loop containing nucleoside triphosphate hydrolases"/>
    <property type="match status" value="1"/>
</dbReference>
<evidence type="ECO:0000313" key="2">
    <source>
        <dbReference type="EMBL" id="KAK6764077.1"/>
    </source>
</evidence>
<keyword evidence="3" id="KW-1185">Reference proteome</keyword>
<dbReference type="CDD" id="cd18809">
    <property type="entry name" value="SF1_C_RecD"/>
    <property type="match status" value="1"/>
</dbReference>
<dbReference type="InterPro" id="IPR049163">
    <property type="entry name" value="Pif1-like_2B_dom"/>
</dbReference>
<dbReference type="Pfam" id="PF21530">
    <property type="entry name" value="Pif1_2B_dom"/>
    <property type="match status" value="1"/>
</dbReference>
<proteinExistence type="predicted"/>
<gene>
    <name evidence="2" type="primary">Necator_chrX.g24581</name>
    <name evidence="2" type="ORF">RB195_024416</name>
</gene>